<evidence type="ECO:0000313" key="2">
    <source>
        <dbReference type="EMBL" id="SOD65084.1"/>
    </source>
</evidence>
<feature type="transmembrane region" description="Helical" evidence="1">
    <location>
        <begin position="34"/>
        <end position="50"/>
    </location>
</feature>
<dbReference type="OrthoDB" id="5451742at2"/>
<dbReference type="GO" id="GO:0005886">
    <property type="term" value="C:plasma membrane"/>
    <property type="evidence" value="ECO:0007669"/>
    <property type="project" value="TreeGrafter"/>
</dbReference>
<organism evidence="2 3">
    <name type="scientific">Alysiella filiformis DSM 16848</name>
    <dbReference type="NCBI Taxonomy" id="1120981"/>
    <lineage>
        <taxon>Bacteria</taxon>
        <taxon>Pseudomonadati</taxon>
        <taxon>Pseudomonadota</taxon>
        <taxon>Betaproteobacteria</taxon>
        <taxon>Neisseriales</taxon>
        <taxon>Neisseriaceae</taxon>
        <taxon>Alysiella</taxon>
    </lineage>
</organism>
<keyword evidence="1" id="KW-1133">Transmembrane helix</keyword>
<proteinExistence type="predicted"/>
<dbReference type="AlphaFoldDB" id="A0A286E2G9"/>
<reference evidence="2 3" key="1">
    <citation type="submission" date="2017-09" db="EMBL/GenBank/DDBJ databases">
        <authorList>
            <person name="Ehlers B."/>
            <person name="Leendertz F.H."/>
        </authorList>
    </citation>
    <scope>NUCLEOTIDE SEQUENCE [LARGE SCALE GENOMIC DNA]</scope>
    <source>
        <strain evidence="2 3">DSM 16848</strain>
    </source>
</reference>
<feature type="transmembrane region" description="Helical" evidence="1">
    <location>
        <begin position="204"/>
        <end position="228"/>
    </location>
</feature>
<name>A0A286E2G9_9NEIS</name>
<evidence type="ECO:0000313" key="3">
    <source>
        <dbReference type="Proteomes" id="UP000219669"/>
    </source>
</evidence>
<keyword evidence="1" id="KW-0472">Membrane</keyword>
<evidence type="ECO:0000256" key="1">
    <source>
        <dbReference type="SAM" id="Phobius"/>
    </source>
</evidence>
<feature type="transmembrane region" description="Helical" evidence="1">
    <location>
        <begin position="166"/>
        <end position="189"/>
    </location>
</feature>
<feature type="transmembrane region" description="Helical" evidence="1">
    <location>
        <begin position="6"/>
        <end position="22"/>
    </location>
</feature>
<dbReference type="EMBL" id="OCNF01000001">
    <property type="protein sequence ID" value="SOD65084.1"/>
    <property type="molecule type" value="Genomic_DNA"/>
</dbReference>
<dbReference type="PANTHER" id="PTHR35804">
    <property type="entry name" value="LYSINE EXPORTER LYSO"/>
    <property type="match status" value="1"/>
</dbReference>
<dbReference type="GO" id="GO:0015661">
    <property type="term" value="F:L-lysine efflux transmembrane transporter activity"/>
    <property type="evidence" value="ECO:0007669"/>
    <property type="project" value="InterPro"/>
</dbReference>
<sequence length="301" mass="32666">MQSLQTIMTILLPLFIGFCFKVPKGCLKRLEQFLNYLVYAILLLIGMGLAQTENLFQELNNIVFYALFLFVLLMLCNVAALWAFDVYTRQRHVQAAQNVQGKFNFADSAKQIAILILGVILGFRLPENALPPHDAGLYALMMLIFVVGILLRGNGISLKQVILNQYGMQISVVMMLSSALAGAIFAAVLDDVSWSKGLALASGYGWYSLSGIVMTQAYGATWGSVALLNDLLREFFALAFIPLLMRRSAAAAIGVGGATSLDFTLPIIQKSGGLAVVPVAISFGFIVNVAAPLLMVVWVAM</sequence>
<dbReference type="InterPro" id="IPR005642">
    <property type="entry name" value="LysO"/>
</dbReference>
<dbReference type="RefSeq" id="WP_097113252.1">
    <property type="nucleotide sequence ID" value="NZ_CP083931.1"/>
</dbReference>
<protein>
    <submittedName>
        <fullName evidence="2">Uncharacterized membrane protein YbjE, DUF340 family</fullName>
    </submittedName>
</protein>
<feature type="transmembrane region" description="Helical" evidence="1">
    <location>
        <begin position="135"/>
        <end position="154"/>
    </location>
</feature>
<feature type="transmembrane region" description="Helical" evidence="1">
    <location>
        <begin position="105"/>
        <end position="123"/>
    </location>
</feature>
<accession>A0A286E2G9</accession>
<dbReference type="Proteomes" id="UP000219669">
    <property type="component" value="Unassembled WGS sequence"/>
</dbReference>
<dbReference type="PANTHER" id="PTHR35804:SF1">
    <property type="entry name" value="LYSINE EXPORTER LYSO"/>
    <property type="match status" value="1"/>
</dbReference>
<feature type="transmembrane region" description="Helical" evidence="1">
    <location>
        <begin position="274"/>
        <end position="300"/>
    </location>
</feature>
<dbReference type="Pfam" id="PF03956">
    <property type="entry name" value="Lys_export"/>
    <property type="match status" value="1"/>
</dbReference>
<keyword evidence="1" id="KW-0812">Transmembrane</keyword>
<gene>
    <name evidence="2" type="ORF">SAMN02746062_00192</name>
</gene>
<feature type="transmembrane region" description="Helical" evidence="1">
    <location>
        <begin position="62"/>
        <end position="84"/>
    </location>
</feature>
<keyword evidence="3" id="KW-1185">Reference proteome</keyword>